<dbReference type="EMBL" id="AGNL01044752">
    <property type="protein sequence ID" value="EJK49475.1"/>
    <property type="molecule type" value="Genomic_DNA"/>
</dbReference>
<dbReference type="Proteomes" id="UP000266841">
    <property type="component" value="Unassembled WGS sequence"/>
</dbReference>
<evidence type="ECO:0000313" key="2">
    <source>
        <dbReference type="EMBL" id="EJK49475.1"/>
    </source>
</evidence>
<evidence type="ECO:0000256" key="1">
    <source>
        <dbReference type="SAM" id="MobiDB-lite"/>
    </source>
</evidence>
<feature type="compositionally biased region" description="Basic residues" evidence="1">
    <location>
        <begin position="124"/>
        <end position="137"/>
    </location>
</feature>
<comment type="caution">
    <text evidence="2">The sequence shown here is derived from an EMBL/GenBank/DDBJ whole genome shotgun (WGS) entry which is preliminary data.</text>
</comment>
<keyword evidence="3" id="KW-1185">Reference proteome</keyword>
<dbReference type="AlphaFoldDB" id="K0R8T0"/>
<protein>
    <submittedName>
        <fullName evidence="2">Uncharacterized protein</fullName>
    </submittedName>
</protein>
<accession>K0R8T0</accession>
<organism evidence="2 3">
    <name type="scientific">Thalassiosira oceanica</name>
    <name type="common">Marine diatom</name>
    <dbReference type="NCBI Taxonomy" id="159749"/>
    <lineage>
        <taxon>Eukaryota</taxon>
        <taxon>Sar</taxon>
        <taxon>Stramenopiles</taxon>
        <taxon>Ochrophyta</taxon>
        <taxon>Bacillariophyta</taxon>
        <taxon>Coscinodiscophyceae</taxon>
        <taxon>Thalassiosirophycidae</taxon>
        <taxon>Thalassiosirales</taxon>
        <taxon>Thalassiosiraceae</taxon>
        <taxon>Thalassiosira</taxon>
    </lineage>
</organism>
<evidence type="ECO:0000313" key="3">
    <source>
        <dbReference type="Proteomes" id="UP000266841"/>
    </source>
</evidence>
<name>K0R8T0_THAOC</name>
<proteinExistence type="predicted"/>
<feature type="region of interest" description="Disordered" evidence="1">
    <location>
        <begin position="111"/>
        <end position="137"/>
    </location>
</feature>
<reference evidence="2 3" key="1">
    <citation type="journal article" date="2012" name="Genome Biol.">
        <title>Genome and low-iron response of an oceanic diatom adapted to chronic iron limitation.</title>
        <authorList>
            <person name="Lommer M."/>
            <person name="Specht M."/>
            <person name="Roy A.S."/>
            <person name="Kraemer L."/>
            <person name="Andreson R."/>
            <person name="Gutowska M.A."/>
            <person name="Wolf J."/>
            <person name="Bergner S.V."/>
            <person name="Schilhabel M.B."/>
            <person name="Klostermeier U.C."/>
            <person name="Beiko R.G."/>
            <person name="Rosenstiel P."/>
            <person name="Hippler M."/>
            <person name="Laroche J."/>
        </authorList>
    </citation>
    <scope>NUCLEOTIDE SEQUENCE [LARGE SCALE GENOMIC DNA]</scope>
    <source>
        <strain evidence="2 3">CCMP1005</strain>
    </source>
</reference>
<sequence length="307" mass="32087">MASLGVSACSIETHCKCGQGDLQSLARGQKLCSLNQSSGSRVRSPILERGAMIKWELSTGGSLPSPTSEGLMAAAAADPAYQSDQQLCCSVPLGSSRRQLNQQHRLTGCRGGSFSMNKSSGQPRLHHSRGWVRGSSPRRRKHVRAALRLIALLARFHPLVAVAQPAIVGSKTAAKFHSAGCPIQPWWLVALAQSAAARQRSLIGNFDGPSLGGGGRDQMRSGSAGSDWTSSIGSISLSSGAGAWVSPSAKVSLLQPKGNRPDENVLAAAWLFALPAEAHSGSLTAHRLVGGIPSLCEMAVTRTTHSA</sequence>
<gene>
    <name evidence="2" type="ORF">THAOC_31647</name>
</gene>